<dbReference type="AlphaFoldDB" id="A0A327RFQ5"/>
<sequence>MVSLIMQNNTCSCMAWAVLNLLIVFIILRFNVITPLYQYYLVFVTPYYKKKSEKLISDFQFTTNVK</sequence>
<keyword evidence="1" id="KW-1133">Transmembrane helix</keyword>
<keyword evidence="1" id="KW-0812">Transmembrane</keyword>
<evidence type="ECO:0000313" key="3">
    <source>
        <dbReference type="Proteomes" id="UP000248703"/>
    </source>
</evidence>
<keyword evidence="1" id="KW-0472">Membrane</keyword>
<reference evidence="2 3" key="1">
    <citation type="submission" date="2018-06" db="EMBL/GenBank/DDBJ databases">
        <title>Genomic Encyclopedia of Archaeal and Bacterial Type Strains, Phase II (KMG-II): from individual species to whole genera.</title>
        <authorList>
            <person name="Goeker M."/>
        </authorList>
    </citation>
    <scope>NUCLEOTIDE SEQUENCE [LARGE SCALE GENOMIC DNA]</scope>
    <source>
        <strain evidence="2 3">DSM 24464</strain>
    </source>
</reference>
<comment type="caution">
    <text evidence="2">The sequence shown here is derived from an EMBL/GenBank/DDBJ whole genome shotgun (WGS) entry which is preliminary data.</text>
</comment>
<accession>A0A327RFQ5</accession>
<organism evidence="2 3">
    <name type="scientific">Olleya aquimaris</name>
    <dbReference type="NCBI Taxonomy" id="639310"/>
    <lineage>
        <taxon>Bacteria</taxon>
        <taxon>Pseudomonadati</taxon>
        <taxon>Bacteroidota</taxon>
        <taxon>Flavobacteriia</taxon>
        <taxon>Flavobacteriales</taxon>
        <taxon>Flavobacteriaceae</taxon>
    </lineage>
</organism>
<keyword evidence="3" id="KW-1185">Reference proteome</keyword>
<proteinExistence type="predicted"/>
<dbReference type="EMBL" id="QLLO01000004">
    <property type="protein sequence ID" value="RAJ15068.1"/>
    <property type="molecule type" value="Genomic_DNA"/>
</dbReference>
<gene>
    <name evidence="2" type="ORF">LY08_01417</name>
</gene>
<name>A0A327RFQ5_9FLAO</name>
<dbReference type="Proteomes" id="UP000248703">
    <property type="component" value="Unassembled WGS sequence"/>
</dbReference>
<feature type="transmembrane region" description="Helical" evidence="1">
    <location>
        <begin position="12"/>
        <end position="32"/>
    </location>
</feature>
<evidence type="ECO:0000256" key="1">
    <source>
        <dbReference type="SAM" id="Phobius"/>
    </source>
</evidence>
<protein>
    <submittedName>
        <fullName evidence="2">Uncharacterized protein</fullName>
    </submittedName>
</protein>
<evidence type="ECO:0000313" key="2">
    <source>
        <dbReference type="EMBL" id="RAJ15068.1"/>
    </source>
</evidence>